<sequence length="104" mass="11472">MPPWKRELALVAPVPVRNIIFSPRTWTSSSTHFNLHLHGSTIVVSVSTQSHRTYEPECVAPPWKLVSGTTITIFHLRAPPTCNRSTAPAKLRATLQPSSSSCNL</sequence>
<evidence type="ECO:0000313" key="1">
    <source>
        <dbReference type="EMBL" id="QCE10674.1"/>
    </source>
</evidence>
<gene>
    <name evidence="1" type="ORF">DEO72_LG10g1905</name>
</gene>
<protein>
    <submittedName>
        <fullName evidence="1">Uncharacterized protein</fullName>
    </submittedName>
</protein>
<dbReference type="EMBL" id="CP039354">
    <property type="protein sequence ID" value="QCE10674.1"/>
    <property type="molecule type" value="Genomic_DNA"/>
</dbReference>
<keyword evidence="2" id="KW-1185">Reference proteome</keyword>
<dbReference type="AlphaFoldDB" id="A0A4D6ND45"/>
<organism evidence="1 2">
    <name type="scientific">Vigna unguiculata</name>
    <name type="common">Cowpea</name>
    <dbReference type="NCBI Taxonomy" id="3917"/>
    <lineage>
        <taxon>Eukaryota</taxon>
        <taxon>Viridiplantae</taxon>
        <taxon>Streptophyta</taxon>
        <taxon>Embryophyta</taxon>
        <taxon>Tracheophyta</taxon>
        <taxon>Spermatophyta</taxon>
        <taxon>Magnoliopsida</taxon>
        <taxon>eudicotyledons</taxon>
        <taxon>Gunneridae</taxon>
        <taxon>Pentapetalae</taxon>
        <taxon>rosids</taxon>
        <taxon>fabids</taxon>
        <taxon>Fabales</taxon>
        <taxon>Fabaceae</taxon>
        <taxon>Papilionoideae</taxon>
        <taxon>50 kb inversion clade</taxon>
        <taxon>NPAAA clade</taxon>
        <taxon>indigoferoid/millettioid clade</taxon>
        <taxon>Phaseoleae</taxon>
        <taxon>Vigna</taxon>
    </lineage>
</organism>
<evidence type="ECO:0000313" key="2">
    <source>
        <dbReference type="Proteomes" id="UP000501690"/>
    </source>
</evidence>
<proteinExistence type="predicted"/>
<dbReference type="Proteomes" id="UP000501690">
    <property type="component" value="Linkage Group LG10"/>
</dbReference>
<name>A0A4D6ND45_VIGUN</name>
<accession>A0A4D6ND45</accession>
<reference evidence="1 2" key="1">
    <citation type="submission" date="2019-04" db="EMBL/GenBank/DDBJ databases">
        <title>An improved genome assembly and genetic linkage map for asparagus bean, Vigna unguiculata ssp. sesquipedialis.</title>
        <authorList>
            <person name="Xia Q."/>
            <person name="Zhang R."/>
            <person name="Dong Y."/>
        </authorList>
    </citation>
    <scope>NUCLEOTIDE SEQUENCE [LARGE SCALE GENOMIC DNA]</scope>
    <source>
        <tissue evidence="1">Leaf</tissue>
    </source>
</reference>